<keyword evidence="1" id="KW-0812">Transmembrane</keyword>
<accession>A0ABN2IBS6</accession>
<feature type="transmembrane region" description="Helical" evidence="1">
    <location>
        <begin position="42"/>
        <end position="62"/>
    </location>
</feature>
<gene>
    <name evidence="2" type="ORF">GCM10009808_19890</name>
</gene>
<organism evidence="2 3">
    <name type="scientific">Microbacterium sediminicola</name>
    <dbReference type="NCBI Taxonomy" id="415210"/>
    <lineage>
        <taxon>Bacteria</taxon>
        <taxon>Bacillati</taxon>
        <taxon>Actinomycetota</taxon>
        <taxon>Actinomycetes</taxon>
        <taxon>Micrococcales</taxon>
        <taxon>Microbacteriaceae</taxon>
        <taxon>Microbacterium</taxon>
    </lineage>
</organism>
<keyword evidence="3" id="KW-1185">Reference proteome</keyword>
<dbReference type="InterPro" id="IPR021315">
    <property type="entry name" value="Gap/Sap"/>
</dbReference>
<dbReference type="EMBL" id="BAAAPL010000002">
    <property type="protein sequence ID" value="GAA1701949.1"/>
    <property type="molecule type" value="Genomic_DNA"/>
</dbReference>
<dbReference type="Proteomes" id="UP001501690">
    <property type="component" value="Unassembled WGS sequence"/>
</dbReference>
<name>A0ABN2IBS6_9MICO</name>
<feature type="transmembrane region" description="Helical" evidence="1">
    <location>
        <begin position="74"/>
        <end position="91"/>
    </location>
</feature>
<comment type="caution">
    <text evidence="2">The sequence shown here is derived from an EMBL/GenBank/DDBJ whole genome shotgun (WGS) entry which is preliminary data.</text>
</comment>
<evidence type="ECO:0000256" key="1">
    <source>
        <dbReference type="SAM" id="Phobius"/>
    </source>
</evidence>
<feature type="transmembrane region" description="Helical" evidence="1">
    <location>
        <begin position="201"/>
        <end position="221"/>
    </location>
</feature>
<feature type="transmembrane region" description="Helical" evidence="1">
    <location>
        <begin position="12"/>
        <end position="30"/>
    </location>
</feature>
<proteinExistence type="predicted"/>
<evidence type="ECO:0000313" key="2">
    <source>
        <dbReference type="EMBL" id="GAA1701949.1"/>
    </source>
</evidence>
<feature type="transmembrane region" description="Helical" evidence="1">
    <location>
        <begin position="151"/>
        <end position="180"/>
    </location>
</feature>
<reference evidence="2 3" key="1">
    <citation type="journal article" date="2019" name="Int. J. Syst. Evol. Microbiol.">
        <title>The Global Catalogue of Microorganisms (GCM) 10K type strain sequencing project: providing services to taxonomists for standard genome sequencing and annotation.</title>
        <authorList>
            <consortium name="The Broad Institute Genomics Platform"/>
            <consortium name="The Broad Institute Genome Sequencing Center for Infectious Disease"/>
            <person name="Wu L."/>
            <person name="Ma J."/>
        </authorList>
    </citation>
    <scope>NUCLEOTIDE SEQUENCE [LARGE SCALE GENOMIC DNA]</scope>
    <source>
        <strain evidence="2 3">JCM 15577</strain>
    </source>
</reference>
<sequence>MEAALGHVLPLALGIALSPLPIIAAILLLLAPKARSASVGFLIGWIIGILTAVIVFMIIATVLPTPSVGGTRPVQAIIHLALGALLVLLAVRQFRAHARAGGPPTLPTWMQALDRLGFWDALGLGVLLAAVNPKNLILGAESGIQFGLGSMSVAGGIWAILLYTLVAASTILVPVVAFLVAEKPLRHPLDALRGWLERENAVIMGVVLLVLGVVVIGKGIAAL</sequence>
<keyword evidence="1" id="KW-1133">Transmembrane helix</keyword>
<keyword evidence="1" id="KW-0472">Membrane</keyword>
<dbReference type="RefSeq" id="WP_344072117.1">
    <property type="nucleotide sequence ID" value="NZ_BAAAPL010000002.1"/>
</dbReference>
<evidence type="ECO:0000313" key="3">
    <source>
        <dbReference type="Proteomes" id="UP001501690"/>
    </source>
</evidence>
<protein>
    <submittedName>
        <fullName evidence="2">GAP family protein</fullName>
    </submittedName>
</protein>
<dbReference type="Pfam" id="PF11139">
    <property type="entry name" value="SfLAP"/>
    <property type="match status" value="1"/>
</dbReference>